<dbReference type="STRING" id="1507870.A0A1V8TIP1"/>
<evidence type="ECO:0000256" key="10">
    <source>
        <dbReference type="SAM" id="SignalP"/>
    </source>
</evidence>
<feature type="domain" description="Plastocyanin-like" evidence="11">
    <location>
        <begin position="211"/>
        <end position="352"/>
    </location>
</feature>
<dbReference type="InterPro" id="IPR002355">
    <property type="entry name" value="Cu_oxidase_Cu_BS"/>
</dbReference>
<keyword evidence="15" id="KW-1185">Reference proteome</keyword>
<keyword evidence="10" id="KW-0732">Signal</keyword>
<evidence type="ECO:0000256" key="6">
    <source>
        <dbReference type="ARBA" id="ARBA00023002"/>
    </source>
</evidence>
<dbReference type="AlphaFoldDB" id="A0A1V8TIP1"/>
<evidence type="ECO:0000256" key="8">
    <source>
        <dbReference type="ARBA" id="ARBA00023180"/>
    </source>
</evidence>
<comment type="similarity">
    <text evidence="3">Belongs to the multicopper oxidase family.</text>
</comment>
<evidence type="ECO:0000256" key="9">
    <source>
        <dbReference type="ARBA" id="ARBA00023185"/>
    </source>
</evidence>
<feature type="signal peptide" evidence="10">
    <location>
        <begin position="1"/>
        <end position="20"/>
    </location>
</feature>
<dbReference type="InterPro" id="IPR011706">
    <property type="entry name" value="Cu-oxidase_C"/>
</dbReference>
<comment type="catalytic activity">
    <reaction evidence="1">
        <text>4 hydroquinone + O2 = 4 benzosemiquinone + 2 H2O</text>
        <dbReference type="Rhea" id="RHEA:11276"/>
        <dbReference type="ChEBI" id="CHEBI:15377"/>
        <dbReference type="ChEBI" id="CHEBI:15379"/>
        <dbReference type="ChEBI" id="CHEBI:17594"/>
        <dbReference type="ChEBI" id="CHEBI:17977"/>
        <dbReference type="EC" id="1.10.3.2"/>
    </reaction>
</comment>
<evidence type="ECO:0000259" key="12">
    <source>
        <dbReference type="Pfam" id="PF07731"/>
    </source>
</evidence>
<dbReference type="InterPro" id="IPR011707">
    <property type="entry name" value="Cu-oxidase-like_N"/>
</dbReference>
<dbReference type="Pfam" id="PF00394">
    <property type="entry name" value="Cu-oxidase"/>
    <property type="match status" value="1"/>
</dbReference>
<dbReference type="InterPro" id="IPR008972">
    <property type="entry name" value="Cupredoxin"/>
</dbReference>
<dbReference type="SUPFAM" id="SSF49503">
    <property type="entry name" value="Cupredoxins"/>
    <property type="match status" value="3"/>
</dbReference>
<dbReference type="InterPro" id="IPR045087">
    <property type="entry name" value="Cu-oxidase_fam"/>
</dbReference>
<feature type="domain" description="Plastocyanin-like" evidence="12">
    <location>
        <begin position="441"/>
        <end position="555"/>
    </location>
</feature>
<evidence type="ECO:0000256" key="2">
    <source>
        <dbReference type="ARBA" id="ARBA00001935"/>
    </source>
</evidence>
<feature type="chain" id="PRO_5012506297" description="laccase" evidence="10">
    <location>
        <begin position="21"/>
        <end position="588"/>
    </location>
</feature>
<comment type="caution">
    <text evidence="14">The sequence shown here is derived from an EMBL/GenBank/DDBJ whole genome shotgun (WGS) entry which is preliminary data.</text>
</comment>
<comment type="cofactor">
    <cofactor evidence="2">
        <name>Cu cation</name>
        <dbReference type="ChEBI" id="CHEBI:23378"/>
    </cofactor>
</comment>
<reference evidence="15" key="1">
    <citation type="submission" date="2017-03" db="EMBL/GenBank/DDBJ databases">
        <title>Genomes of endolithic fungi from Antarctica.</title>
        <authorList>
            <person name="Coleine C."/>
            <person name="Masonjones S."/>
            <person name="Stajich J.E."/>
        </authorList>
    </citation>
    <scope>NUCLEOTIDE SEQUENCE [LARGE SCALE GENOMIC DNA]</scope>
    <source>
        <strain evidence="15">CCFEE 5527</strain>
    </source>
</reference>
<dbReference type="PANTHER" id="PTHR11709:SF87">
    <property type="entry name" value="LACCASE"/>
    <property type="match status" value="1"/>
</dbReference>
<dbReference type="CDD" id="cd13854">
    <property type="entry name" value="CuRO_1_MaLCC_like"/>
    <property type="match status" value="1"/>
</dbReference>
<sequence length="588" mass="64133">MRFLNLAGVCIAGLASIASAGVVPAERVNVVEKRATSTTTRVPDAACTNGPLTRSCWKNGYSVATDFDQKFPTGGATVTYNLEITNGTCNPDGNGPRLCLLFNGQYPGPTIRATWGDNLVINVKNSMKDNGTSIHWHGVRQYHSPGSDGVNGLTECPIAPGDSKTYSFQVTQFGTSWYHSHFSSQYGDGVVGTMIFEGPATANYDTDLGVYPLSDWYYQTAYQINAITLQNLANQGPPPSADNILINGTNKNANGGGSYSQVKITKGKKYRLRLINTSVDNFIRVSLDNHQLQVMTSDFIPIVPFYTNWLLIGIGQRYDVVITANQTEGNYWFRANVATDCLSGNKMGALAIWSYDTVTAGTPTSSAFAAVAAGCYEPAGITPYWKQPVPSSQFLNSPLTVSLTRASFTPGGELHVLWAINGSSMNIDWSYPTLSYLMDKNTNYPTDLNVWPSSAEGSWNYWLIQMAPNMPPVPHPIHLHGHDYFVIGYGNGQFNQSTASLNWANPPRRDTATLPGGGWLAIAYPSNNPGTWLAHCHIAWHVSEGLGVQFVETPSQVTLPDSAAYKKTCDNWKAYVPTSYWKKDDSGL</sequence>
<dbReference type="CDD" id="cd13901">
    <property type="entry name" value="CuRO_3_MaLCC_like"/>
    <property type="match status" value="1"/>
</dbReference>
<dbReference type="GO" id="GO:0046274">
    <property type="term" value="P:lignin catabolic process"/>
    <property type="evidence" value="ECO:0007669"/>
    <property type="project" value="UniProtKB-KW"/>
</dbReference>
<accession>A0A1V8TIP1</accession>
<dbReference type="Gene3D" id="2.60.40.420">
    <property type="entry name" value="Cupredoxins - blue copper proteins"/>
    <property type="match status" value="3"/>
</dbReference>
<dbReference type="InParanoid" id="A0A1V8TIP1"/>
<keyword evidence="8" id="KW-0325">Glycoprotein</keyword>
<dbReference type="OrthoDB" id="2121828at2759"/>
<evidence type="ECO:0000256" key="4">
    <source>
        <dbReference type="ARBA" id="ARBA00012297"/>
    </source>
</evidence>
<dbReference type="Pfam" id="PF07732">
    <property type="entry name" value="Cu-oxidase_3"/>
    <property type="match status" value="1"/>
</dbReference>
<name>A0A1V8TIP1_9PEZI</name>
<dbReference type="EC" id="1.10.3.2" evidence="4"/>
<dbReference type="CDD" id="cd13880">
    <property type="entry name" value="CuRO_2_MaLCC_like"/>
    <property type="match status" value="1"/>
</dbReference>
<protein>
    <recommendedName>
        <fullName evidence="4">laccase</fullName>
        <ecNumber evidence="4">1.10.3.2</ecNumber>
    </recommendedName>
</protein>
<dbReference type="PROSITE" id="PS00080">
    <property type="entry name" value="MULTICOPPER_OXIDASE2"/>
    <property type="match status" value="1"/>
</dbReference>
<evidence type="ECO:0000256" key="1">
    <source>
        <dbReference type="ARBA" id="ARBA00000349"/>
    </source>
</evidence>
<dbReference type="Pfam" id="PF07731">
    <property type="entry name" value="Cu-oxidase_2"/>
    <property type="match status" value="1"/>
</dbReference>
<dbReference type="Proteomes" id="UP000192596">
    <property type="component" value="Unassembled WGS sequence"/>
</dbReference>
<proteinExistence type="inferred from homology"/>
<keyword evidence="9" id="KW-0439">Lignin degradation</keyword>
<keyword evidence="6" id="KW-0560">Oxidoreductase</keyword>
<evidence type="ECO:0000256" key="7">
    <source>
        <dbReference type="ARBA" id="ARBA00023008"/>
    </source>
</evidence>
<dbReference type="PANTHER" id="PTHR11709">
    <property type="entry name" value="MULTI-COPPER OXIDASE"/>
    <property type="match status" value="1"/>
</dbReference>
<dbReference type="GO" id="GO:0052716">
    <property type="term" value="F:hydroquinone:oxygen oxidoreductase activity"/>
    <property type="evidence" value="ECO:0007669"/>
    <property type="project" value="UniProtKB-EC"/>
</dbReference>
<evidence type="ECO:0000256" key="5">
    <source>
        <dbReference type="ARBA" id="ARBA00022723"/>
    </source>
</evidence>
<evidence type="ECO:0000313" key="14">
    <source>
        <dbReference type="EMBL" id="OQO11226.1"/>
    </source>
</evidence>
<evidence type="ECO:0000259" key="13">
    <source>
        <dbReference type="Pfam" id="PF07732"/>
    </source>
</evidence>
<gene>
    <name evidence="14" type="ORF">B0A48_05482</name>
</gene>
<dbReference type="FunFam" id="2.60.40.420:FF:000045">
    <property type="entry name" value="Laccase 2"/>
    <property type="match status" value="1"/>
</dbReference>
<organism evidence="14 15">
    <name type="scientific">Cryoendolithus antarcticus</name>
    <dbReference type="NCBI Taxonomy" id="1507870"/>
    <lineage>
        <taxon>Eukaryota</taxon>
        <taxon>Fungi</taxon>
        <taxon>Dikarya</taxon>
        <taxon>Ascomycota</taxon>
        <taxon>Pezizomycotina</taxon>
        <taxon>Dothideomycetes</taxon>
        <taxon>Dothideomycetidae</taxon>
        <taxon>Cladosporiales</taxon>
        <taxon>Cladosporiaceae</taxon>
        <taxon>Cryoendolithus</taxon>
    </lineage>
</organism>
<dbReference type="FunFam" id="2.60.40.420:FF:000021">
    <property type="entry name" value="Extracellular dihydrogeodin oxidase/laccase"/>
    <property type="match status" value="1"/>
</dbReference>
<keyword evidence="7" id="KW-0186">Copper</keyword>
<dbReference type="InterPro" id="IPR001117">
    <property type="entry name" value="Cu-oxidase_2nd"/>
</dbReference>
<dbReference type="EMBL" id="NAJO01000007">
    <property type="protein sequence ID" value="OQO11226.1"/>
    <property type="molecule type" value="Genomic_DNA"/>
</dbReference>
<feature type="domain" description="Plastocyanin-like" evidence="13">
    <location>
        <begin position="84"/>
        <end position="199"/>
    </location>
</feature>
<keyword evidence="5" id="KW-0479">Metal-binding</keyword>
<evidence type="ECO:0000256" key="3">
    <source>
        <dbReference type="ARBA" id="ARBA00010609"/>
    </source>
</evidence>
<dbReference type="GO" id="GO:0005507">
    <property type="term" value="F:copper ion binding"/>
    <property type="evidence" value="ECO:0007669"/>
    <property type="project" value="InterPro"/>
</dbReference>
<evidence type="ECO:0000259" key="11">
    <source>
        <dbReference type="Pfam" id="PF00394"/>
    </source>
</evidence>
<evidence type="ECO:0000313" key="15">
    <source>
        <dbReference type="Proteomes" id="UP000192596"/>
    </source>
</evidence>